<dbReference type="CDD" id="cd00093">
    <property type="entry name" value="HTH_XRE"/>
    <property type="match status" value="1"/>
</dbReference>
<dbReference type="EMBL" id="PIPM01000002">
    <property type="protein sequence ID" value="RUO35742.1"/>
    <property type="molecule type" value="Genomic_DNA"/>
</dbReference>
<comment type="caution">
    <text evidence="2">The sequence shown here is derived from an EMBL/GenBank/DDBJ whole genome shotgun (WGS) entry which is preliminary data.</text>
</comment>
<accession>A0A432WPM4</accession>
<protein>
    <submittedName>
        <fullName evidence="2">Transcriptional regulator</fullName>
    </submittedName>
</protein>
<name>A0A432WPM4_9GAMM</name>
<reference evidence="2 3" key="1">
    <citation type="journal article" date="2011" name="Front. Microbiol.">
        <title>Genomic signatures of strain selection and enhancement in Bacillus atrophaeus var. globigii, a historical biowarfare simulant.</title>
        <authorList>
            <person name="Gibbons H.S."/>
            <person name="Broomall S.M."/>
            <person name="McNew L.A."/>
            <person name="Daligault H."/>
            <person name="Chapman C."/>
            <person name="Bruce D."/>
            <person name="Karavis M."/>
            <person name="Krepps M."/>
            <person name="McGregor P.A."/>
            <person name="Hong C."/>
            <person name="Park K.H."/>
            <person name="Akmal A."/>
            <person name="Feldman A."/>
            <person name="Lin J.S."/>
            <person name="Chang W.E."/>
            <person name="Higgs B.W."/>
            <person name="Demirev P."/>
            <person name="Lindquist J."/>
            <person name="Liem A."/>
            <person name="Fochler E."/>
            <person name="Read T.D."/>
            <person name="Tapia R."/>
            <person name="Johnson S."/>
            <person name="Bishop-Lilly K.A."/>
            <person name="Detter C."/>
            <person name="Han C."/>
            <person name="Sozhamannan S."/>
            <person name="Rosenzweig C.N."/>
            <person name="Skowronski E.W."/>
        </authorList>
    </citation>
    <scope>NUCLEOTIDE SEQUENCE [LARGE SCALE GENOMIC DNA]</scope>
    <source>
        <strain evidence="2 3">GYP-17</strain>
    </source>
</reference>
<keyword evidence="3" id="KW-1185">Reference proteome</keyword>
<dbReference type="InterPro" id="IPR010982">
    <property type="entry name" value="Lambda_DNA-bd_dom_sf"/>
</dbReference>
<feature type="domain" description="HTH cro/C1-type" evidence="1">
    <location>
        <begin position="13"/>
        <end position="67"/>
    </location>
</feature>
<dbReference type="RefSeq" id="WP_126776119.1">
    <property type="nucleotide sequence ID" value="NZ_PIPM01000002.1"/>
</dbReference>
<gene>
    <name evidence="2" type="ORF">CWE11_03000</name>
</gene>
<dbReference type="Pfam" id="PF01381">
    <property type="entry name" value="HTH_3"/>
    <property type="match status" value="1"/>
</dbReference>
<proteinExistence type="predicted"/>
<dbReference type="SMART" id="SM00530">
    <property type="entry name" value="HTH_XRE"/>
    <property type="match status" value="1"/>
</dbReference>
<organism evidence="2 3">
    <name type="scientific">Aliidiomarina sanyensis</name>
    <dbReference type="NCBI Taxonomy" id="1249555"/>
    <lineage>
        <taxon>Bacteria</taxon>
        <taxon>Pseudomonadati</taxon>
        <taxon>Pseudomonadota</taxon>
        <taxon>Gammaproteobacteria</taxon>
        <taxon>Alteromonadales</taxon>
        <taxon>Idiomarinaceae</taxon>
        <taxon>Aliidiomarina</taxon>
    </lineage>
</organism>
<evidence type="ECO:0000259" key="1">
    <source>
        <dbReference type="PROSITE" id="PS50943"/>
    </source>
</evidence>
<dbReference type="Gene3D" id="1.10.260.40">
    <property type="entry name" value="lambda repressor-like DNA-binding domains"/>
    <property type="match status" value="1"/>
</dbReference>
<dbReference type="SUPFAM" id="SSF47413">
    <property type="entry name" value="lambda repressor-like DNA-binding domains"/>
    <property type="match status" value="1"/>
</dbReference>
<evidence type="ECO:0000313" key="2">
    <source>
        <dbReference type="EMBL" id="RUO35742.1"/>
    </source>
</evidence>
<evidence type="ECO:0000313" key="3">
    <source>
        <dbReference type="Proteomes" id="UP000288405"/>
    </source>
</evidence>
<dbReference type="OrthoDB" id="5891007at2"/>
<dbReference type="GO" id="GO:0003677">
    <property type="term" value="F:DNA binding"/>
    <property type="evidence" value="ECO:0007669"/>
    <property type="project" value="InterPro"/>
</dbReference>
<sequence length="84" mass="9643">MNITRPEQLSTFVKDYRMKQSLTQTDIAKLVGIRVATISNFENRPETCKLETVFKIMAALNLRIDIATRSEEPAEGTPQWNEGW</sequence>
<dbReference type="AlphaFoldDB" id="A0A432WPM4"/>
<dbReference type="Proteomes" id="UP000288405">
    <property type="component" value="Unassembled WGS sequence"/>
</dbReference>
<dbReference type="PROSITE" id="PS50943">
    <property type="entry name" value="HTH_CROC1"/>
    <property type="match status" value="1"/>
</dbReference>
<dbReference type="InterPro" id="IPR001387">
    <property type="entry name" value="Cro/C1-type_HTH"/>
</dbReference>